<evidence type="ECO:0000313" key="2">
    <source>
        <dbReference type="EMBL" id="KAF3959394.1"/>
    </source>
</evidence>
<evidence type="ECO:0000313" key="3">
    <source>
        <dbReference type="Proteomes" id="UP000737018"/>
    </source>
</evidence>
<feature type="compositionally biased region" description="Polar residues" evidence="1">
    <location>
        <begin position="8"/>
        <end position="21"/>
    </location>
</feature>
<name>A0A8J4R4Q2_9ROSI</name>
<proteinExistence type="predicted"/>
<feature type="region of interest" description="Disordered" evidence="1">
    <location>
        <begin position="1"/>
        <end position="21"/>
    </location>
</feature>
<evidence type="ECO:0000256" key="1">
    <source>
        <dbReference type="SAM" id="MobiDB-lite"/>
    </source>
</evidence>
<sequence length="78" mass="8396">MQKPYKSPPNTNLNGDRSSPLPSSAIVALNLRLIPTSSAIATGNRSFLSSSPNTDHIRDRSSLLVSTRSTDFVTVLPE</sequence>
<dbReference type="EMBL" id="JRKL02002341">
    <property type="protein sequence ID" value="KAF3959394.1"/>
    <property type="molecule type" value="Genomic_DNA"/>
</dbReference>
<accession>A0A8J4R4Q2</accession>
<gene>
    <name evidence="2" type="ORF">CMV_015789</name>
</gene>
<keyword evidence="3" id="KW-1185">Reference proteome</keyword>
<dbReference type="Proteomes" id="UP000737018">
    <property type="component" value="Unassembled WGS sequence"/>
</dbReference>
<reference evidence="2" key="1">
    <citation type="submission" date="2020-03" db="EMBL/GenBank/DDBJ databases">
        <title>Castanea mollissima Vanexum genome sequencing.</title>
        <authorList>
            <person name="Staton M."/>
        </authorList>
    </citation>
    <scope>NUCLEOTIDE SEQUENCE</scope>
    <source>
        <tissue evidence="2">Leaf</tissue>
    </source>
</reference>
<protein>
    <submittedName>
        <fullName evidence="2">Uncharacterized protein</fullName>
    </submittedName>
</protein>
<organism evidence="2 3">
    <name type="scientific">Castanea mollissima</name>
    <name type="common">Chinese chestnut</name>
    <dbReference type="NCBI Taxonomy" id="60419"/>
    <lineage>
        <taxon>Eukaryota</taxon>
        <taxon>Viridiplantae</taxon>
        <taxon>Streptophyta</taxon>
        <taxon>Embryophyta</taxon>
        <taxon>Tracheophyta</taxon>
        <taxon>Spermatophyta</taxon>
        <taxon>Magnoliopsida</taxon>
        <taxon>eudicotyledons</taxon>
        <taxon>Gunneridae</taxon>
        <taxon>Pentapetalae</taxon>
        <taxon>rosids</taxon>
        <taxon>fabids</taxon>
        <taxon>Fagales</taxon>
        <taxon>Fagaceae</taxon>
        <taxon>Castanea</taxon>
    </lineage>
</organism>
<comment type="caution">
    <text evidence="2">The sequence shown here is derived from an EMBL/GenBank/DDBJ whole genome shotgun (WGS) entry which is preliminary data.</text>
</comment>
<dbReference type="AlphaFoldDB" id="A0A8J4R4Q2"/>